<dbReference type="RefSeq" id="XP_034247961.1">
    <property type="nucleotide sequence ID" value="XM_034392070.1"/>
</dbReference>
<name>A0A6P8ZRX5_THRPL</name>
<keyword evidence="4" id="KW-1185">Reference proteome</keyword>
<dbReference type="RefSeq" id="XP_034247952.1">
    <property type="nucleotide sequence ID" value="XM_034392061.1"/>
</dbReference>
<feature type="region of interest" description="Disordered" evidence="2">
    <location>
        <begin position="404"/>
        <end position="426"/>
    </location>
</feature>
<evidence type="ECO:0000256" key="1">
    <source>
        <dbReference type="ARBA" id="ARBA00034497"/>
    </source>
</evidence>
<proteinExistence type="inferred from homology"/>
<dbReference type="GeneID" id="117649369"/>
<feature type="domain" description="Atos-like conserved" evidence="3">
    <location>
        <begin position="920"/>
        <end position="979"/>
    </location>
</feature>
<protein>
    <submittedName>
        <fullName evidence="5 6">Protein FAM214A</fullName>
    </submittedName>
</protein>
<reference evidence="5 6" key="1">
    <citation type="submission" date="2025-04" db="UniProtKB">
        <authorList>
            <consortium name="RefSeq"/>
        </authorList>
    </citation>
    <scope>IDENTIFICATION</scope>
    <source>
        <tissue evidence="5 6">Total insect</tissue>
    </source>
</reference>
<dbReference type="InterPro" id="IPR033473">
    <property type="entry name" value="Atos-like_C"/>
</dbReference>
<dbReference type="CTD" id="36243"/>
<evidence type="ECO:0000313" key="4">
    <source>
        <dbReference type="Proteomes" id="UP000515158"/>
    </source>
</evidence>
<dbReference type="InterPro" id="IPR025261">
    <property type="entry name" value="Atos-like_cons_dom"/>
</dbReference>
<evidence type="ECO:0000256" key="2">
    <source>
        <dbReference type="SAM" id="MobiDB-lite"/>
    </source>
</evidence>
<dbReference type="Pfam" id="PF13889">
    <property type="entry name" value="Chromosome_seg"/>
    <property type="match status" value="1"/>
</dbReference>
<dbReference type="Proteomes" id="UP000515158">
    <property type="component" value="Unplaced"/>
</dbReference>
<dbReference type="PANTHER" id="PTHR13199">
    <property type="entry name" value="GH03947P"/>
    <property type="match status" value="1"/>
</dbReference>
<evidence type="ECO:0000259" key="3">
    <source>
        <dbReference type="SMART" id="SM01177"/>
    </source>
</evidence>
<evidence type="ECO:0000313" key="5">
    <source>
        <dbReference type="RefSeq" id="XP_034247952.1"/>
    </source>
</evidence>
<dbReference type="KEGG" id="tpal:117649369"/>
<organism evidence="5">
    <name type="scientific">Thrips palmi</name>
    <name type="common">Melon thrips</name>
    <dbReference type="NCBI Taxonomy" id="161013"/>
    <lineage>
        <taxon>Eukaryota</taxon>
        <taxon>Metazoa</taxon>
        <taxon>Ecdysozoa</taxon>
        <taxon>Arthropoda</taxon>
        <taxon>Hexapoda</taxon>
        <taxon>Insecta</taxon>
        <taxon>Pterygota</taxon>
        <taxon>Neoptera</taxon>
        <taxon>Paraneoptera</taxon>
        <taxon>Thysanoptera</taxon>
        <taxon>Terebrantia</taxon>
        <taxon>Thripoidea</taxon>
        <taxon>Thripidae</taxon>
        <taxon>Thrips</taxon>
    </lineage>
</organism>
<comment type="similarity">
    <text evidence="1">Belongs to the ATOS family.</text>
</comment>
<gene>
    <name evidence="5 6" type="primary">LOC117649369</name>
</gene>
<feature type="region of interest" description="Disordered" evidence="2">
    <location>
        <begin position="878"/>
        <end position="897"/>
    </location>
</feature>
<dbReference type="Pfam" id="PF13915">
    <property type="entry name" value="DUF4210"/>
    <property type="match status" value="1"/>
</dbReference>
<evidence type="ECO:0000313" key="6">
    <source>
        <dbReference type="RefSeq" id="XP_034247961.1"/>
    </source>
</evidence>
<sequence>MHSMMEGEGGFEPQDVFVELGTLVVEGRVPGGGSARGYTEGPHCSPQGLHNATSRHICNAQQNFLCKRAENFKKHMQLLFQNNVPMCIEVILCCDCPCGVQRAQSADVGYAPSASDLLLEQWTITYSNRSGDAAPMLPRGLVQAVRSQLHFSQLSAWWSSTKGTCPTNVRYRITVPGQAFAFPFSKPPNEHTFPLASVGKNGSIKVCARSLPRMETVPVLHCLLHNGRLQPSTEAGEMLCLAKPCLPLAPSSVEAACGSSVVAMSENENPVEPSLGESLLDLPQRFRSPPRAAEAPDNFLFRRLTEVSAARWQGQGDTPPSPPLGLSRAVSWWKDNRPCLVAKSNGQVCPRAAASKNRRQMNEQGQTCGPSGLLDDRMQMECNMPGKHHCSCEVEEEIEEIKTPTPVRQRRRSQASMPPHPLACTSSASDAAIGTVSSTSECVANESTKRSSGLSVMADEYLYTSDGLASNGSNTGSLKRRRPVLDAAEASCSAYQGKSSTWMEADHSQDLTVNFTSGMSCNQNGLTGGAAASFTLSPAKGTTAPVQLQPPLSEQELEDVLAVLRDKANIRPNFNPMQVFYSSESASRLKETGESSVASDASCPLLRPNVPSDTDIKSAKTDSFLDAVLRAVGRACQRNAICQTQCNCCQKEKDDLMRTMDGKGASHCDKNSDLKCLNTAKSSVNSKGQSSFRVNGCKPSYDLSEDHNNQAICDKYTSLLKCDIGDTCPCLSCVSQTQPSQTKEGNEPQSSNMLYENYKISGATVSPRPVRARSKKADCLGAALALKCLAQEMQKESQSDVVSRQDVPSASERARFRRSFDSAASMVFHTRTGLPLTSSPAPVRRGTSHFDYDSSLNSVSAIRSALFDTPAIATQMEDSLSLSSDDTESESGARSPCSPDAGIVFPSLSSCHALSPCSSLLGSFEESVLNGRLEPVSTVQGFTAEIGASGSFCPRHLKIPVTVFFYTLGDYDKVSTPYLGHINLGKKGYNVPRSGTIQVTLFNPMGTVIKMFVVMYDLADMPPNSHTFLRQRTLYMPVGTKVTGDLPDSDLTQKWLRYLIHLRFSSSKSGRVYLHTDVRMIIFRKSDMDTATVHNNNNIDSGFELRSYTNGPGNPKFSPR</sequence>
<dbReference type="SMART" id="SM01177">
    <property type="entry name" value="DUF4210"/>
    <property type="match status" value="1"/>
</dbReference>
<dbReference type="PANTHER" id="PTHR13199:SF11">
    <property type="entry name" value="PROTEIN ATOSSA"/>
    <property type="match status" value="1"/>
</dbReference>
<dbReference type="InterPro" id="IPR051506">
    <property type="entry name" value="ATOS_Transcription_Regulators"/>
</dbReference>
<accession>A0A6P8ZRX5</accession>
<dbReference type="AlphaFoldDB" id="A0A6P8ZRX5"/>
<dbReference type="OrthoDB" id="8625101at2759"/>